<dbReference type="GO" id="GO:0005789">
    <property type="term" value="C:endoplasmic reticulum membrane"/>
    <property type="evidence" value="ECO:0007669"/>
    <property type="project" value="UniProtKB-SubCell"/>
</dbReference>
<dbReference type="AlphaFoldDB" id="A0A3S1AXS8"/>
<evidence type="ECO:0000256" key="5">
    <source>
        <dbReference type="ARBA" id="ARBA00022679"/>
    </source>
</evidence>
<evidence type="ECO:0000313" key="14">
    <source>
        <dbReference type="Proteomes" id="UP000271974"/>
    </source>
</evidence>
<feature type="region of interest" description="Disordered" evidence="12">
    <location>
        <begin position="290"/>
        <end position="334"/>
    </location>
</feature>
<comment type="caution">
    <text evidence="11">Lacks conserved residue(s) required for the propagation of feature annotation.</text>
</comment>
<feature type="compositionally biased region" description="Polar residues" evidence="12">
    <location>
        <begin position="52"/>
        <end position="65"/>
    </location>
</feature>
<dbReference type="STRING" id="188477.A0A3S1AXS8"/>
<comment type="caution">
    <text evidence="13">The sequence shown here is derived from an EMBL/GenBank/DDBJ whole genome shotgun (WGS) entry which is preliminary data.</text>
</comment>
<keyword evidence="14" id="KW-1185">Reference proteome</keyword>
<feature type="non-terminal residue" evidence="13">
    <location>
        <position position="674"/>
    </location>
</feature>
<evidence type="ECO:0000256" key="6">
    <source>
        <dbReference type="ARBA" id="ARBA00022692"/>
    </source>
</evidence>
<evidence type="ECO:0000256" key="1">
    <source>
        <dbReference type="ARBA" id="ARBA00004477"/>
    </source>
</evidence>
<comment type="similarity">
    <text evidence="10">Belongs to the glycosyltransferase 22 family. PIGZ subfamily.</text>
</comment>
<keyword evidence="7 11" id="KW-0256">Endoplasmic reticulum</keyword>
<dbReference type="OrthoDB" id="10053904at2759"/>
<keyword evidence="8 11" id="KW-1133">Transmembrane helix</keyword>
<dbReference type="EMBL" id="RQTK01000778">
    <property type="protein sequence ID" value="RUS75012.1"/>
    <property type="molecule type" value="Genomic_DNA"/>
</dbReference>
<organism evidence="13 14">
    <name type="scientific">Elysia chlorotica</name>
    <name type="common">Eastern emerald elysia</name>
    <name type="synonym">Sea slug</name>
    <dbReference type="NCBI Taxonomy" id="188477"/>
    <lineage>
        <taxon>Eukaryota</taxon>
        <taxon>Metazoa</taxon>
        <taxon>Spiralia</taxon>
        <taxon>Lophotrochozoa</taxon>
        <taxon>Mollusca</taxon>
        <taxon>Gastropoda</taxon>
        <taxon>Heterobranchia</taxon>
        <taxon>Euthyneura</taxon>
        <taxon>Panpulmonata</taxon>
        <taxon>Sacoglossa</taxon>
        <taxon>Placobranchoidea</taxon>
        <taxon>Plakobranchidae</taxon>
        <taxon>Elysia</taxon>
    </lineage>
</organism>
<dbReference type="PANTHER" id="PTHR22760">
    <property type="entry name" value="GLYCOSYLTRANSFERASE"/>
    <property type="match status" value="1"/>
</dbReference>
<accession>A0A3S1AXS8</accession>
<evidence type="ECO:0000256" key="12">
    <source>
        <dbReference type="SAM" id="MobiDB-lite"/>
    </source>
</evidence>
<evidence type="ECO:0000313" key="13">
    <source>
        <dbReference type="EMBL" id="RUS75012.1"/>
    </source>
</evidence>
<keyword evidence="6 11" id="KW-0812">Transmembrane</keyword>
<evidence type="ECO:0000256" key="2">
    <source>
        <dbReference type="ARBA" id="ARBA00004687"/>
    </source>
</evidence>
<comment type="subcellular location">
    <subcellularLocation>
        <location evidence="1 11">Endoplasmic reticulum membrane</location>
        <topology evidence="1 11">Multi-pass membrane protein</topology>
    </subcellularLocation>
</comment>
<dbReference type="Pfam" id="PF03901">
    <property type="entry name" value="Glyco_transf_22"/>
    <property type="match status" value="2"/>
</dbReference>
<feature type="region of interest" description="Disordered" evidence="12">
    <location>
        <begin position="40"/>
        <end position="79"/>
    </location>
</feature>
<proteinExistence type="inferred from homology"/>
<evidence type="ECO:0000256" key="9">
    <source>
        <dbReference type="ARBA" id="ARBA00023136"/>
    </source>
</evidence>
<name>A0A3S1AXS8_ELYCH</name>
<dbReference type="EC" id="2.4.1.-" evidence="11"/>
<sequence length="674" mass="74601">MPLVQEGKLETVDSLDAMSDTLDKSAWIYLTPLLSTPAAEKDMARRRRPTRGNPSISSNKISGPTDSPEEKLTDLTDSPQLSTDDLGSFVTESCVLPTWTPWLVSLITLVFRVYHVIDPSNWWVLHADEIFQSMEVAHSQLYGYGLRPYEFNRPPKGDNLSQYETKDLSLGMYALRSPVYPQFMVFVVWLASSLGVHVNQPYVIFRLSHVMISSTLPLAVSKLTLAICRCPDVASLAAILTGMSAYLNVMGTHTLVNSFVSPAIFLGLAGLVDLIQSTDSNDVEYTRVISKDRGSSSSDSRNSSNGYSKNTGSSNITTKTSNTSSTMGYNVDRDKVCPKEDNEATAGHEGCRNFNRIAAAKINIIGDNCPLLNTSRSVISGFLLALAVYIRPDAALFLAAMLLVRCQHIRVMSLLASARARWMALGISAGLALGAADDFIFYNDFVLSPVNWFRFNVWNDVSSQLFGVAEPSFYFHSVLLNGFGMILVSVLYALALFYACFTFQQQNDRVISLRQNVCCTILLTAVYSCSGHKEERFVHDVIVLYLITVSQFVIEVTKSISNFQAMGKEAAFVGISPDRLGSKCRTVAISLFLCVFIASQAHTFQTTTRSDDKQWVFSSTRSGQDTNLGLHFLSQQDDVTGVFIERTFHDTGGYTLLHHNVPLMYMVGHAVFEF</sequence>
<dbReference type="InterPro" id="IPR005599">
    <property type="entry name" value="GPI_mannosylTrfase"/>
</dbReference>
<evidence type="ECO:0000256" key="7">
    <source>
        <dbReference type="ARBA" id="ARBA00022824"/>
    </source>
</evidence>
<dbReference type="PANTHER" id="PTHR22760:SF3">
    <property type="entry name" value="GPI MANNOSYLTRANSFERASE 4"/>
    <property type="match status" value="1"/>
</dbReference>
<feature type="compositionally biased region" description="Low complexity" evidence="12">
    <location>
        <begin position="295"/>
        <end position="326"/>
    </location>
</feature>
<feature type="transmembrane region" description="Helical" evidence="11">
    <location>
        <begin position="378"/>
        <end position="402"/>
    </location>
</feature>
<keyword evidence="9 11" id="KW-0472">Membrane</keyword>
<evidence type="ECO:0000256" key="11">
    <source>
        <dbReference type="RuleBase" id="RU363075"/>
    </source>
</evidence>
<reference evidence="13 14" key="1">
    <citation type="submission" date="2019-01" db="EMBL/GenBank/DDBJ databases">
        <title>A draft genome assembly of the solar-powered sea slug Elysia chlorotica.</title>
        <authorList>
            <person name="Cai H."/>
            <person name="Li Q."/>
            <person name="Fang X."/>
            <person name="Li J."/>
            <person name="Curtis N.E."/>
            <person name="Altenburger A."/>
            <person name="Shibata T."/>
            <person name="Feng M."/>
            <person name="Maeda T."/>
            <person name="Schwartz J.A."/>
            <person name="Shigenobu S."/>
            <person name="Lundholm N."/>
            <person name="Nishiyama T."/>
            <person name="Yang H."/>
            <person name="Hasebe M."/>
            <person name="Li S."/>
            <person name="Pierce S.K."/>
            <person name="Wang J."/>
        </authorList>
    </citation>
    <scope>NUCLEOTIDE SEQUENCE [LARGE SCALE GENOMIC DNA]</scope>
    <source>
        <strain evidence="13">EC2010</strain>
        <tissue evidence="13">Whole organism of an adult</tissue>
    </source>
</reference>
<comment type="pathway">
    <text evidence="2">Glycolipid biosynthesis; glycosylphosphatidylinositol-anchor biosynthesis.</text>
</comment>
<keyword evidence="4 11" id="KW-0328">Glycosyltransferase</keyword>
<gene>
    <name evidence="13" type="ORF">EGW08_017235</name>
</gene>
<evidence type="ECO:0000256" key="4">
    <source>
        <dbReference type="ARBA" id="ARBA00022676"/>
    </source>
</evidence>
<evidence type="ECO:0000256" key="10">
    <source>
        <dbReference type="ARBA" id="ARBA00038466"/>
    </source>
</evidence>
<keyword evidence="5" id="KW-0808">Transferase</keyword>
<dbReference type="Proteomes" id="UP000271974">
    <property type="component" value="Unassembled WGS sequence"/>
</dbReference>
<keyword evidence="3" id="KW-0337">GPI-anchor biosynthesis</keyword>
<evidence type="ECO:0000256" key="8">
    <source>
        <dbReference type="ARBA" id="ARBA00022989"/>
    </source>
</evidence>
<protein>
    <recommendedName>
        <fullName evidence="11">Mannosyltransferase</fullName>
        <ecNumber evidence="11">2.4.1.-</ecNumber>
    </recommendedName>
</protein>
<feature type="transmembrane region" description="Helical" evidence="11">
    <location>
        <begin position="473"/>
        <end position="501"/>
    </location>
</feature>
<dbReference type="GO" id="GO:0000026">
    <property type="term" value="F:alpha-1,2-mannosyltransferase activity"/>
    <property type="evidence" value="ECO:0007669"/>
    <property type="project" value="TreeGrafter"/>
</dbReference>
<evidence type="ECO:0000256" key="3">
    <source>
        <dbReference type="ARBA" id="ARBA00022502"/>
    </source>
</evidence>
<dbReference type="GO" id="GO:0006506">
    <property type="term" value="P:GPI anchor biosynthetic process"/>
    <property type="evidence" value="ECO:0007669"/>
    <property type="project" value="UniProtKB-KW"/>
</dbReference>
<feature type="transmembrane region" description="Helical" evidence="11">
    <location>
        <begin position="422"/>
        <end position="442"/>
    </location>
</feature>